<organism evidence="1 2">
    <name type="scientific">Coccidioides immitis RMSCC 2394</name>
    <dbReference type="NCBI Taxonomy" id="404692"/>
    <lineage>
        <taxon>Eukaryota</taxon>
        <taxon>Fungi</taxon>
        <taxon>Dikarya</taxon>
        <taxon>Ascomycota</taxon>
        <taxon>Pezizomycotina</taxon>
        <taxon>Eurotiomycetes</taxon>
        <taxon>Eurotiomycetidae</taxon>
        <taxon>Onygenales</taxon>
        <taxon>Onygenaceae</taxon>
        <taxon>Coccidioides</taxon>
    </lineage>
</organism>
<accession>A0A0J6YAY3</accession>
<dbReference type="EMBL" id="DS028094">
    <property type="protein sequence ID" value="KMP03963.1"/>
    <property type="molecule type" value="Genomic_DNA"/>
</dbReference>
<name>A0A0J6YAY3_COCIT</name>
<sequence length="142" mass="16070">MDFPDVAQVWYRLYSCREALGTRREDQTAKASAWTSISYYKRTHKDVWRGREDDGIANKEKNLPTIELPLFVPIAKASSCRSGSGPTRCSLLAFVKMWLLSLSGELRVQHITDRVATTRQKRGGNSLCKTTSCTPYSKHTDP</sequence>
<proteinExistence type="predicted"/>
<protein>
    <submittedName>
        <fullName evidence="1">Uncharacterized protein</fullName>
    </submittedName>
</protein>
<gene>
    <name evidence="1" type="ORF">CIRG_03655</name>
</gene>
<reference evidence="2" key="1">
    <citation type="journal article" date="2010" name="Genome Res.">
        <title>Population genomic sequencing of Coccidioides fungi reveals recent hybridization and transposon control.</title>
        <authorList>
            <person name="Neafsey D.E."/>
            <person name="Barker B.M."/>
            <person name="Sharpton T.J."/>
            <person name="Stajich J.E."/>
            <person name="Park D.J."/>
            <person name="Whiston E."/>
            <person name="Hung C.-Y."/>
            <person name="McMahan C."/>
            <person name="White J."/>
            <person name="Sykes S."/>
            <person name="Heiman D."/>
            <person name="Young S."/>
            <person name="Zeng Q."/>
            <person name="Abouelleil A."/>
            <person name="Aftuck L."/>
            <person name="Bessette D."/>
            <person name="Brown A."/>
            <person name="FitzGerald M."/>
            <person name="Lui A."/>
            <person name="Macdonald J.P."/>
            <person name="Priest M."/>
            <person name="Orbach M.J."/>
            <person name="Galgiani J.N."/>
            <person name="Kirkland T.N."/>
            <person name="Cole G.T."/>
            <person name="Birren B.W."/>
            <person name="Henn M.R."/>
            <person name="Taylor J.W."/>
            <person name="Rounsley S.D."/>
        </authorList>
    </citation>
    <scope>NUCLEOTIDE SEQUENCE [LARGE SCALE GENOMIC DNA]</scope>
    <source>
        <strain evidence="2">RMSCC 2394</strain>
    </source>
</reference>
<evidence type="ECO:0000313" key="1">
    <source>
        <dbReference type="EMBL" id="KMP03963.1"/>
    </source>
</evidence>
<evidence type="ECO:0000313" key="2">
    <source>
        <dbReference type="Proteomes" id="UP000054565"/>
    </source>
</evidence>
<dbReference type="Proteomes" id="UP000054565">
    <property type="component" value="Unassembled WGS sequence"/>
</dbReference>
<dbReference type="AlphaFoldDB" id="A0A0J6YAY3"/>